<accession>A0A8X6KSF3</accession>
<comment type="caution">
    <text evidence="2">The sequence shown here is derived from an EMBL/GenBank/DDBJ whole genome shotgun (WGS) entry which is preliminary data.</text>
</comment>
<dbReference type="Proteomes" id="UP000887116">
    <property type="component" value="Unassembled WGS sequence"/>
</dbReference>
<feature type="region of interest" description="Disordered" evidence="1">
    <location>
        <begin position="52"/>
        <end position="84"/>
    </location>
</feature>
<feature type="compositionally biased region" description="Basic and acidic residues" evidence="1">
    <location>
        <begin position="123"/>
        <end position="138"/>
    </location>
</feature>
<reference evidence="2" key="1">
    <citation type="submission" date="2020-07" db="EMBL/GenBank/DDBJ databases">
        <title>Multicomponent nature underlies the extraordinary mechanical properties of spider dragline silk.</title>
        <authorList>
            <person name="Kono N."/>
            <person name="Nakamura H."/>
            <person name="Mori M."/>
            <person name="Yoshida Y."/>
            <person name="Ohtoshi R."/>
            <person name="Malay A.D."/>
            <person name="Moran D.A.P."/>
            <person name="Tomita M."/>
            <person name="Numata K."/>
            <person name="Arakawa K."/>
        </authorList>
    </citation>
    <scope>NUCLEOTIDE SEQUENCE</scope>
</reference>
<keyword evidence="3" id="KW-1185">Reference proteome</keyword>
<dbReference type="EMBL" id="BMAO01002692">
    <property type="protein sequence ID" value="GFQ82581.1"/>
    <property type="molecule type" value="Genomic_DNA"/>
</dbReference>
<organism evidence="2 3">
    <name type="scientific">Trichonephila clavata</name>
    <name type="common">Joro spider</name>
    <name type="synonym">Nephila clavata</name>
    <dbReference type="NCBI Taxonomy" id="2740835"/>
    <lineage>
        <taxon>Eukaryota</taxon>
        <taxon>Metazoa</taxon>
        <taxon>Ecdysozoa</taxon>
        <taxon>Arthropoda</taxon>
        <taxon>Chelicerata</taxon>
        <taxon>Arachnida</taxon>
        <taxon>Araneae</taxon>
        <taxon>Araneomorphae</taxon>
        <taxon>Entelegynae</taxon>
        <taxon>Araneoidea</taxon>
        <taxon>Nephilidae</taxon>
        <taxon>Trichonephila</taxon>
    </lineage>
</organism>
<name>A0A8X6KSF3_TRICU</name>
<sequence>MFNHSSKNCHIKTRCLKCGQQHRTGECPIKERIENPTCINCVEKGHLANSNRCAKFPKTQPKKGDPSQNRNKNNNTTAVNIPNIIPSAQTRSNFSYADSIKGPQQMAPLDTSKSVPTKPETLVPREAEKQSKNKDNTEEKPFSFIDAINEIRQLFVEYPFLMDLGRQLRNAVGPEKVDVFYRHITTFV</sequence>
<dbReference type="AlphaFoldDB" id="A0A8X6KSF3"/>
<protein>
    <submittedName>
        <fullName evidence="2">Nucleic-acid-binding protein from transposon X-element</fullName>
    </submittedName>
</protein>
<feature type="region of interest" description="Disordered" evidence="1">
    <location>
        <begin position="100"/>
        <end position="138"/>
    </location>
</feature>
<gene>
    <name evidence="2" type="primary">ORF1_125</name>
    <name evidence="2" type="ORF">TNCT_334211</name>
</gene>
<feature type="compositionally biased region" description="Low complexity" evidence="1">
    <location>
        <begin position="69"/>
        <end position="84"/>
    </location>
</feature>
<dbReference type="OrthoDB" id="6435177at2759"/>
<proteinExistence type="predicted"/>
<evidence type="ECO:0000313" key="3">
    <source>
        <dbReference type="Proteomes" id="UP000887116"/>
    </source>
</evidence>
<evidence type="ECO:0000256" key="1">
    <source>
        <dbReference type="SAM" id="MobiDB-lite"/>
    </source>
</evidence>
<evidence type="ECO:0000313" key="2">
    <source>
        <dbReference type="EMBL" id="GFQ82581.1"/>
    </source>
</evidence>